<accession>A0A6M0T0Y3</accession>
<keyword evidence="2" id="KW-0378">Hydrolase</keyword>
<evidence type="ECO:0000313" key="7">
    <source>
        <dbReference type="Proteomes" id="UP000473089"/>
    </source>
</evidence>
<dbReference type="GO" id="GO:0016787">
    <property type="term" value="F:hydrolase activity"/>
    <property type="evidence" value="ECO:0007669"/>
    <property type="project" value="UniProtKB-KW"/>
</dbReference>
<dbReference type="Gene3D" id="3.30.160.800">
    <property type="match status" value="1"/>
</dbReference>
<comment type="caution">
    <text evidence="6">The sequence shown here is derived from an EMBL/GenBank/DDBJ whole genome shotgun (WGS) entry which is preliminary data.</text>
</comment>
<dbReference type="GO" id="GO:0033202">
    <property type="term" value="C:DNA helicase complex"/>
    <property type="evidence" value="ECO:0007669"/>
    <property type="project" value="TreeGrafter"/>
</dbReference>
<dbReference type="GO" id="GO:0005829">
    <property type="term" value="C:cytosol"/>
    <property type="evidence" value="ECO:0007669"/>
    <property type="project" value="TreeGrafter"/>
</dbReference>
<dbReference type="PANTHER" id="PTHR11070">
    <property type="entry name" value="UVRD / RECB / PCRA DNA HELICASE FAMILY MEMBER"/>
    <property type="match status" value="1"/>
</dbReference>
<dbReference type="AlphaFoldDB" id="A0A6M0T0Y3"/>
<gene>
    <name evidence="6" type="ORF">EXM42_10515</name>
</gene>
<dbReference type="SUPFAM" id="SSF52540">
    <property type="entry name" value="P-loop containing nucleoside triphosphate hydrolases"/>
    <property type="match status" value="1"/>
</dbReference>
<dbReference type="GO" id="GO:0043138">
    <property type="term" value="F:3'-5' DNA helicase activity"/>
    <property type="evidence" value="ECO:0007669"/>
    <property type="project" value="TreeGrafter"/>
</dbReference>
<dbReference type="Pfam" id="PF13361">
    <property type="entry name" value="UvrD_C"/>
    <property type="match status" value="1"/>
</dbReference>
<keyword evidence="4" id="KW-0067">ATP-binding</keyword>
<dbReference type="InterPro" id="IPR014017">
    <property type="entry name" value="DNA_helicase_UvrD-like_C"/>
</dbReference>
<evidence type="ECO:0000313" key="6">
    <source>
        <dbReference type="EMBL" id="NFA60805.1"/>
    </source>
</evidence>
<dbReference type="EMBL" id="SGJP01000020">
    <property type="protein sequence ID" value="NFA60805.1"/>
    <property type="molecule type" value="Genomic_DNA"/>
</dbReference>
<feature type="domain" description="UvrD-like helicase C-terminal" evidence="5">
    <location>
        <begin position="1"/>
        <end position="49"/>
    </location>
</feature>
<evidence type="ECO:0000256" key="1">
    <source>
        <dbReference type="ARBA" id="ARBA00022741"/>
    </source>
</evidence>
<evidence type="ECO:0000256" key="3">
    <source>
        <dbReference type="ARBA" id="ARBA00022806"/>
    </source>
</evidence>
<keyword evidence="3 6" id="KW-0347">Helicase</keyword>
<name>A0A6M0T0Y3_CLOBO</name>
<dbReference type="GO" id="GO:0005524">
    <property type="term" value="F:ATP binding"/>
    <property type="evidence" value="ECO:0007669"/>
    <property type="project" value="UniProtKB-KW"/>
</dbReference>
<sequence>MEFKNVIIINCNEGNIPYSKAEEEVNIEEERRLFYVGVTRAKENLYLTVPKVIRGKNKDTSNFIKECKLDKELLKNDYFKGKERVIHKVFGEGIIESQEEDYVEIGFLDGTKRKFDRNVIAKSNIIKKKSVS</sequence>
<dbReference type="InterPro" id="IPR027417">
    <property type="entry name" value="P-loop_NTPase"/>
</dbReference>
<dbReference type="GO" id="GO:0003677">
    <property type="term" value="F:DNA binding"/>
    <property type="evidence" value="ECO:0007669"/>
    <property type="project" value="InterPro"/>
</dbReference>
<evidence type="ECO:0000256" key="2">
    <source>
        <dbReference type="ARBA" id="ARBA00022801"/>
    </source>
</evidence>
<proteinExistence type="predicted"/>
<organism evidence="6 7">
    <name type="scientific">Clostridium botulinum</name>
    <dbReference type="NCBI Taxonomy" id="1491"/>
    <lineage>
        <taxon>Bacteria</taxon>
        <taxon>Bacillati</taxon>
        <taxon>Bacillota</taxon>
        <taxon>Clostridia</taxon>
        <taxon>Eubacteriales</taxon>
        <taxon>Clostridiaceae</taxon>
        <taxon>Clostridium</taxon>
    </lineage>
</organism>
<evidence type="ECO:0000259" key="5">
    <source>
        <dbReference type="Pfam" id="PF13361"/>
    </source>
</evidence>
<reference evidence="6 7" key="1">
    <citation type="submission" date="2019-02" db="EMBL/GenBank/DDBJ databases">
        <title>Genome sequencing of Clostridium botulinum clinical isolates.</title>
        <authorList>
            <person name="Brunt J."/>
            <person name="Van Vliet A.H.M."/>
            <person name="Stringer S.C."/>
            <person name="Grant K.A."/>
            <person name="Carter A.C."/>
            <person name="Peck M.W."/>
        </authorList>
    </citation>
    <scope>NUCLEOTIDE SEQUENCE [LARGE SCALE GENOMIC DNA]</scope>
    <source>
        <strain evidence="6 7">R1125/03</strain>
    </source>
</reference>
<keyword evidence="1" id="KW-0547">Nucleotide-binding</keyword>
<protein>
    <submittedName>
        <fullName evidence="6">ATP-dependent helicase</fullName>
    </submittedName>
</protein>
<evidence type="ECO:0000256" key="4">
    <source>
        <dbReference type="ARBA" id="ARBA00022840"/>
    </source>
</evidence>
<dbReference type="InterPro" id="IPR000212">
    <property type="entry name" value="DNA_helicase_UvrD/REP"/>
</dbReference>
<dbReference type="PANTHER" id="PTHR11070:SF2">
    <property type="entry name" value="ATP-DEPENDENT DNA HELICASE SRS2"/>
    <property type="match status" value="1"/>
</dbReference>
<dbReference type="Proteomes" id="UP000473089">
    <property type="component" value="Unassembled WGS sequence"/>
</dbReference>
<dbReference type="GO" id="GO:0000725">
    <property type="term" value="P:recombinational repair"/>
    <property type="evidence" value="ECO:0007669"/>
    <property type="project" value="TreeGrafter"/>
</dbReference>